<sequence>MLVTIQAWRSGSNWLDGLRSTKGFPTAPNLGLDHFLSSPQSPNPFISELVHPIERRPAGHAPALAEGSGMECPLSLAYSCRSSVPVAPSFRYEVVRDQQASRSLAVNLKANGRIRWKIGTWVSGQYRLNVNCVAVIEFGPTIPSGPVSTRRGSKCSTNV</sequence>
<reference evidence="1 2" key="1">
    <citation type="journal article" date="2023" name="Hortic Res">
        <title>Pangenome of water caltrop reveals structural variations and asymmetric subgenome divergence after allopolyploidization.</title>
        <authorList>
            <person name="Zhang X."/>
            <person name="Chen Y."/>
            <person name="Wang L."/>
            <person name="Yuan Y."/>
            <person name="Fang M."/>
            <person name="Shi L."/>
            <person name="Lu R."/>
            <person name="Comes H.P."/>
            <person name="Ma Y."/>
            <person name="Chen Y."/>
            <person name="Huang G."/>
            <person name="Zhou Y."/>
            <person name="Zheng Z."/>
            <person name="Qiu Y."/>
        </authorList>
    </citation>
    <scope>NUCLEOTIDE SEQUENCE [LARGE SCALE GENOMIC DNA]</scope>
    <source>
        <tissue evidence="1">Roots</tissue>
    </source>
</reference>
<protein>
    <submittedName>
        <fullName evidence="1">Uncharacterized protein</fullName>
    </submittedName>
</protein>
<keyword evidence="2" id="KW-1185">Reference proteome</keyword>
<dbReference type="Proteomes" id="UP001345219">
    <property type="component" value="Chromosome 7"/>
</dbReference>
<proteinExistence type="predicted"/>
<accession>A0AAN7KFP0</accession>
<comment type="caution">
    <text evidence="1">The sequence shown here is derived from an EMBL/GenBank/DDBJ whole genome shotgun (WGS) entry which is preliminary data.</text>
</comment>
<organism evidence="1 2">
    <name type="scientific">Trapa incisa</name>
    <dbReference type="NCBI Taxonomy" id="236973"/>
    <lineage>
        <taxon>Eukaryota</taxon>
        <taxon>Viridiplantae</taxon>
        <taxon>Streptophyta</taxon>
        <taxon>Embryophyta</taxon>
        <taxon>Tracheophyta</taxon>
        <taxon>Spermatophyta</taxon>
        <taxon>Magnoliopsida</taxon>
        <taxon>eudicotyledons</taxon>
        <taxon>Gunneridae</taxon>
        <taxon>Pentapetalae</taxon>
        <taxon>rosids</taxon>
        <taxon>malvids</taxon>
        <taxon>Myrtales</taxon>
        <taxon>Lythraceae</taxon>
        <taxon>Trapa</taxon>
    </lineage>
</organism>
<gene>
    <name evidence="1" type="ORF">SAY87_008196</name>
</gene>
<dbReference type="PANTHER" id="PTHR37258">
    <property type="entry name" value="FANTOM PROTEIN"/>
    <property type="match status" value="1"/>
</dbReference>
<dbReference type="AlphaFoldDB" id="A0AAN7KFP0"/>
<evidence type="ECO:0000313" key="1">
    <source>
        <dbReference type="EMBL" id="KAK4766554.1"/>
    </source>
</evidence>
<dbReference type="EMBL" id="JAXIOK010000007">
    <property type="protein sequence ID" value="KAK4766554.1"/>
    <property type="molecule type" value="Genomic_DNA"/>
</dbReference>
<name>A0AAN7KFP0_9MYRT</name>
<dbReference type="PANTHER" id="PTHR37258:SF1">
    <property type="entry name" value="FANTOM PROTEIN"/>
    <property type="match status" value="1"/>
</dbReference>
<evidence type="ECO:0000313" key="2">
    <source>
        <dbReference type="Proteomes" id="UP001345219"/>
    </source>
</evidence>